<dbReference type="PANTHER" id="PTHR34360:SF1">
    <property type="entry name" value="OS08G0519400 PROTEIN"/>
    <property type="match status" value="1"/>
</dbReference>
<dbReference type="EMBL" id="JADCNL010000002">
    <property type="protein sequence ID" value="KAG0491312.1"/>
    <property type="molecule type" value="Genomic_DNA"/>
</dbReference>
<dbReference type="OrthoDB" id="1898956at2759"/>
<dbReference type="AlphaFoldDB" id="A0A835RSV7"/>
<evidence type="ECO:0000256" key="3">
    <source>
        <dbReference type="SAM" id="Phobius"/>
    </source>
</evidence>
<keyword evidence="3" id="KW-1133">Transmembrane helix</keyword>
<dbReference type="Gene3D" id="1.10.287.1490">
    <property type="match status" value="1"/>
</dbReference>
<evidence type="ECO:0000313" key="6">
    <source>
        <dbReference type="Proteomes" id="UP000636800"/>
    </source>
</evidence>
<evidence type="ECO:0000256" key="4">
    <source>
        <dbReference type="SAM" id="SignalP"/>
    </source>
</evidence>
<feature type="signal peptide" evidence="4">
    <location>
        <begin position="1"/>
        <end position="22"/>
    </location>
</feature>
<name>A0A835RSV7_VANPL</name>
<gene>
    <name evidence="5" type="ORF">HPP92_004710</name>
</gene>
<evidence type="ECO:0000256" key="2">
    <source>
        <dbReference type="SAM" id="MobiDB-lite"/>
    </source>
</evidence>
<feature type="transmembrane region" description="Helical" evidence="3">
    <location>
        <begin position="436"/>
        <end position="456"/>
    </location>
</feature>
<keyword evidence="3" id="KW-0812">Transmembrane</keyword>
<feature type="coiled-coil region" evidence="1">
    <location>
        <begin position="153"/>
        <end position="243"/>
    </location>
</feature>
<accession>A0A835RSV7</accession>
<sequence length="487" mass="55204">MGILNVLVLSVGLTLLAAGIRADGEAVAVDVDVVEVQPLDSPLKLEIERLKSHISSLETKVLEKERELNIKDETIAQFEREVQKKASSIALLENEIQGKDAIVVSLETEIHEKAAQVLSLERDIQEKAASIVLLQSEIGLLNQKGAVDAEELVGKAHARSNALEEELEKLKDEVDVQTRKRDTLEARAIEAEKKVQEINLKLQSLEKLTGEQKHKIQKTERALQVAEEELIRMRLEAASKLKELKEVHGAWLPPWFVSHLVRCQEITAAEWKEHGKPALDVLVQTASEKSQHVQKWMEPYLQTAKNVWIPTVKAKWATTSGNIRPHVERMSTKTVEIFEVCRNTMTPHIVKLQESAKPYVQEARKITKPYIEHVATAAKPHGVKLRAILKPYTRRLIYGYGKFLEAAKTYHHQVQEAVQEYLKKHELTKPLATKELVWFTASASLALPIFVAYRMLSLVFGKKAAKPVRSARSNNNHRRHKRRHADQ</sequence>
<protein>
    <submittedName>
        <fullName evidence="5">Uncharacterized protein</fullName>
    </submittedName>
</protein>
<evidence type="ECO:0000256" key="1">
    <source>
        <dbReference type="SAM" id="Coils"/>
    </source>
</evidence>
<organism evidence="5 6">
    <name type="scientific">Vanilla planifolia</name>
    <name type="common">Vanilla</name>
    <dbReference type="NCBI Taxonomy" id="51239"/>
    <lineage>
        <taxon>Eukaryota</taxon>
        <taxon>Viridiplantae</taxon>
        <taxon>Streptophyta</taxon>
        <taxon>Embryophyta</taxon>
        <taxon>Tracheophyta</taxon>
        <taxon>Spermatophyta</taxon>
        <taxon>Magnoliopsida</taxon>
        <taxon>Liliopsida</taxon>
        <taxon>Asparagales</taxon>
        <taxon>Orchidaceae</taxon>
        <taxon>Vanilloideae</taxon>
        <taxon>Vanilleae</taxon>
        <taxon>Vanilla</taxon>
    </lineage>
</organism>
<feature type="region of interest" description="Disordered" evidence="2">
    <location>
        <begin position="467"/>
        <end position="487"/>
    </location>
</feature>
<proteinExistence type="predicted"/>
<feature type="chain" id="PRO_5032920908" evidence="4">
    <location>
        <begin position="23"/>
        <end position="487"/>
    </location>
</feature>
<dbReference type="PANTHER" id="PTHR34360">
    <property type="entry name" value="OS08G0519400 PROTEIN"/>
    <property type="match status" value="1"/>
</dbReference>
<dbReference type="SUPFAM" id="SSF58113">
    <property type="entry name" value="Apolipoprotein A-I"/>
    <property type="match status" value="1"/>
</dbReference>
<feature type="compositionally biased region" description="Basic residues" evidence="2">
    <location>
        <begin position="475"/>
        <end position="487"/>
    </location>
</feature>
<keyword evidence="3" id="KW-0472">Membrane</keyword>
<dbReference type="Gene3D" id="1.20.120.20">
    <property type="entry name" value="Apolipoprotein"/>
    <property type="match status" value="1"/>
</dbReference>
<feature type="coiled-coil region" evidence="1">
    <location>
        <begin position="47"/>
        <end position="123"/>
    </location>
</feature>
<reference evidence="5 6" key="1">
    <citation type="journal article" date="2020" name="Nat. Food">
        <title>A phased Vanilla planifolia genome enables genetic improvement of flavour and production.</title>
        <authorList>
            <person name="Hasing T."/>
            <person name="Tang H."/>
            <person name="Brym M."/>
            <person name="Khazi F."/>
            <person name="Huang T."/>
            <person name="Chambers A.H."/>
        </authorList>
    </citation>
    <scope>NUCLEOTIDE SEQUENCE [LARGE SCALE GENOMIC DNA]</scope>
    <source>
        <tissue evidence="5">Leaf</tissue>
    </source>
</reference>
<keyword evidence="1" id="KW-0175">Coiled coil</keyword>
<comment type="caution">
    <text evidence="5">The sequence shown here is derived from an EMBL/GenBank/DDBJ whole genome shotgun (WGS) entry which is preliminary data.</text>
</comment>
<keyword evidence="4" id="KW-0732">Signal</keyword>
<keyword evidence="6" id="KW-1185">Reference proteome</keyword>
<evidence type="ECO:0000313" key="5">
    <source>
        <dbReference type="EMBL" id="KAG0491312.1"/>
    </source>
</evidence>
<dbReference type="Proteomes" id="UP000636800">
    <property type="component" value="Chromosome 2"/>
</dbReference>